<dbReference type="PRINTS" id="PR00404">
    <property type="entry name" value="MADSDOMAIN"/>
</dbReference>
<evidence type="ECO:0000256" key="6">
    <source>
        <dbReference type="SAM" id="Coils"/>
    </source>
</evidence>
<dbReference type="FunFam" id="3.40.1810.10:FF:000006">
    <property type="entry name" value="Agamous-like MADS-box protein AGL62"/>
    <property type="match status" value="1"/>
</dbReference>
<keyword evidence="9" id="KW-1185">Reference proteome</keyword>
<evidence type="ECO:0000259" key="7">
    <source>
        <dbReference type="PROSITE" id="PS50066"/>
    </source>
</evidence>
<keyword evidence="2" id="KW-0805">Transcription regulation</keyword>
<dbReference type="GO" id="GO:0000981">
    <property type="term" value="F:DNA-binding transcription factor activity, RNA polymerase II-specific"/>
    <property type="evidence" value="ECO:0007669"/>
    <property type="project" value="TreeGrafter"/>
</dbReference>
<dbReference type="PROSITE" id="PS50066">
    <property type="entry name" value="MADS_BOX_2"/>
    <property type="match status" value="1"/>
</dbReference>
<evidence type="ECO:0000256" key="2">
    <source>
        <dbReference type="ARBA" id="ARBA00023015"/>
    </source>
</evidence>
<proteinExistence type="predicted"/>
<dbReference type="InterPro" id="IPR002100">
    <property type="entry name" value="TF_MADSbox"/>
</dbReference>
<accession>W9R7M8</accession>
<dbReference type="SUPFAM" id="SSF55455">
    <property type="entry name" value="SRF-like"/>
    <property type="match status" value="1"/>
</dbReference>
<dbReference type="OrthoDB" id="1898716at2759"/>
<dbReference type="CDD" id="cd00265">
    <property type="entry name" value="MADS_MEF2_like"/>
    <property type="match status" value="1"/>
</dbReference>
<dbReference type="Pfam" id="PF00319">
    <property type="entry name" value="SRF-TF"/>
    <property type="match status" value="1"/>
</dbReference>
<dbReference type="EMBL" id="KE344409">
    <property type="protein sequence ID" value="EXB61542.1"/>
    <property type="molecule type" value="Genomic_DNA"/>
</dbReference>
<dbReference type="STRING" id="981085.W9R7M8"/>
<dbReference type="GO" id="GO:0000978">
    <property type="term" value="F:RNA polymerase II cis-regulatory region sequence-specific DNA binding"/>
    <property type="evidence" value="ECO:0007669"/>
    <property type="project" value="TreeGrafter"/>
</dbReference>
<feature type="coiled-coil region" evidence="6">
    <location>
        <begin position="98"/>
        <end position="163"/>
    </location>
</feature>
<dbReference type="SMART" id="SM00432">
    <property type="entry name" value="MADS"/>
    <property type="match status" value="1"/>
</dbReference>
<evidence type="ECO:0000313" key="9">
    <source>
        <dbReference type="Proteomes" id="UP000030645"/>
    </source>
</evidence>
<keyword evidence="4" id="KW-0804">Transcription</keyword>
<dbReference type="GO" id="GO:0005634">
    <property type="term" value="C:nucleus"/>
    <property type="evidence" value="ECO:0007669"/>
    <property type="project" value="UniProtKB-SubCell"/>
</dbReference>
<reference evidence="9" key="1">
    <citation type="submission" date="2013-01" db="EMBL/GenBank/DDBJ databases">
        <title>Draft Genome Sequence of a Mulberry Tree, Morus notabilis C.K. Schneid.</title>
        <authorList>
            <person name="He N."/>
            <person name="Zhao S."/>
        </authorList>
    </citation>
    <scope>NUCLEOTIDE SEQUENCE</scope>
</reference>
<feature type="domain" description="MADS-box" evidence="7">
    <location>
        <begin position="9"/>
        <end position="69"/>
    </location>
</feature>
<dbReference type="GO" id="GO:0045944">
    <property type="term" value="P:positive regulation of transcription by RNA polymerase II"/>
    <property type="evidence" value="ECO:0007669"/>
    <property type="project" value="InterPro"/>
</dbReference>
<dbReference type="Gene3D" id="3.40.1810.10">
    <property type="entry name" value="Transcription factor, MADS-box"/>
    <property type="match status" value="1"/>
</dbReference>
<dbReference type="GO" id="GO:0046983">
    <property type="term" value="F:protein dimerization activity"/>
    <property type="evidence" value="ECO:0007669"/>
    <property type="project" value="InterPro"/>
</dbReference>
<dbReference type="KEGG" id="mnt:21387260"/>
<comment type="subcellular location">
    <subcellularLocation>
        <location evidence="1">Nucleus</location>
    </subcellularLocation>
</comment>
<dbReference type="eggNOG" id="KOG0014">
    <property type="taxonomic scope" value="Eukaryota"/>
</dbReference>
<name>W9R7M8_9ROSA</name>
<keyword evidence="5" id="KW-0539">Nucleus</keyword>
<evidence type="ECO:0000313" key="8">
    <source>
        <dbReference type="EMBL" id="EXB61542.1"/>
    </source>
</evidence>
<dbReference type="InterPro" id="IPR033896">
    <property type="entry name" value="MEF2-like_N"/>
</dbReference>
<dbReference type="InterPro" id="IPR036879">
    <property type="entry name" value="TF_MADSbox_sf"/>
</dbReference>
<dbReference type="AlphaFoldDB" id="W9R7M8"/>
<keyword evidence="3" id="KW-0238">DNA-binding</keyword>
<evidence type="ECO:0000256" key="3">
    <source>
        <dbReference type="ARBA" id="ARBA00023125"/>
    </source>
</evidence>
<gene>
    <name evidence="8" type="ORF">L484_003736</name>
</gene>
<evidence type="ECO:0000256" key="4">
    <source>
        <dbReference type="ARBA" id="ARBA00023163"/>
    </source>
</evidence>
<sequence length="216" mass="24266">MAKKPIISQGRKKIVMAKIPNQSNLQVTFSKRRSGIFKKASELCTLCGVEIAIIAFSPANKPFSFGHPSVDSVVDRFLIGQKNSSMKCSISGNNQMIVHELNVELTQLLSELEAEKRKGQELEGVKSQCWWESPVDELSLSGLESLKAAMEELKNKVNMTRQEHMIASVQQISAARFHEFLMMNGGYDHDVFNNKPVDDFTNLREAHNFGFGNEIF</sequence>
<protein>
    <submittedName>
        <fullName evidence="8">Agamous-like MADS-box protein AGL62</fullName>
    </submittedName>
</protein>
<evidence type="ECO:0000256" key="1">
    <source>
        <dbReference type="ARBA" id="ARBA00004123"/>
    </source>
</evidence>
<dbReference type="PANTHER" id="PTHR11945:SF629">
    <property type="entry name" value="OS02G0164450 PROTEIN"/>
    <property type="match status" value="1"/>
</dbReference>
<keyword evidence="6" id="KW-0175">Coiled coil</keyword>
<organism evidence="8 9">
    <name type="scientific">Morus notabilis</name>
    <dbReference type="NCBI Taxonomy" id="981085"/>
    <lineage>
        <taxon>Eukaryota</taxon>
        <taxon>Viridiplantae</taxon>
        <taxon>Streptophyta</taxon>
        <taxon>Embryophyta</taxon>
        <taxon>Tracheophyta</taxon>
        <taxon>Spermatophyta</taxon>
        <taxon>Magnoliopsida</taxon>
        <taxon>eudicotyledons</taxon>
        <taxon>Gunneridae</taxon>
        <taxon>Pentapetalae</taxon>
        <taxon>rosids</taxon>
        <taxon>fabids</taxon>
        <taxon>Rosales</taxon>
        <taxon>Moraceae</taxon>
        <taxon>Moreae</taxon>
        <taxon>Morus</taxon>
    </lineage>
</organism>
<dbReference type="Proteomes" id="UP000030645">
    <property type="component" value="Unassembled WGS sequence"/>
</dbReference>
<dbReference type="PANTHER" id="PTHR11945">
    <property type="entry name" value="MADS BOX PROTEIN"/>
    <property type="match status" value="1"/>
</dbReference>
<evidence type="ECO:0000256" key="5">
    <source>
        <dbReference type="ARBA" id="ARBA00023242"/>
    </source>
</evidence>
<dbReference type="Gene3D" id="6.10.140.920">
    <property type="match status" value="1"/>
</dbReference>